<protein>
    <submittedName>
        <fullName evidence="1">Uncharacterized protein</fullName>
    </submittedName>
</protein>
<organism evidence="1 2">
    <name type="scientific">Pleurodeles waltl</name>
    <name type="common">Iberian ribbed newt</name>
    <dbReference type="NCBI Taxonomy" id="8319"/>
    <lineage>
        <taxon>Eukaryota</taxon>
        <taxon>Metazoa</taxon>
        <taxon>Chordata</taxon>
        <taxon>Craniata</taxon>
        <taxon>Vertebrata</taxon>
        <taxon>Euteleostomi</taxon>
        <taxon>Amphibia</taxon>
        <taxon>Batrachia</taxon>
        <taxon>Caudata</taxon>
        <taxon>Salamandroidea</taxon>
        <taxon>Salamandridae</taxon>
        <taxon>Pleurodelinae</taxon>
        <taxon>Pleurodeles</taxon>
    </lineage>
</organism>
<dbReference type="AlphaFoldDB" id="A0AAV7TDL3"/>
<dbReference type="GO" id="GO:0005615">
    <property type="term" value="C:extracellular space"/>
    <property type="evidence" value="ECO:0007669"/>
    <property type="project" value="TreeGrafter"/>
</dbReference>
<dbReference type="InterPro" id="IPR010255">
    <property type="entry name" value="Haem_peroxidase_sf"/>
</dbReference>
<evidence type="ECO:0000313" key="2">
    <source>
        <dbReference type="Proteomes" id="UP001066276"/>
    </source>
</evidence>
<gene>
    <name evidence="1" type="ORF">NDU88_006505</name>
</gene>
<dbReference type="InterPro" id="IPR037120">
    <property type="entry name" value="Haem_peroxidase_sf_animal"/>
</dbReference>
<dbReference type="PANTHER" id="PTHR11475:SF63">
    <property type="entry name" value="EOSINOPHIL PEROXIDASE"/>
    <property type="match status" value="1"/>
</dbReference>
<dbReference type="GO" id="GO:0006979">
    <property type="term" value="P:response to oxidative stress"/>
    <property type="evidence" value="ECO:0007669"/>
    <property type="project" value="InterPro"/>
</dbReference>
<keyword evidence="2" id="KW-1185">Reference proteome</keyword>
<dbReference type="Gene3D" id="1.10.640.10">
    <property type="entry name" value="Haem peroxidase domain superfamily, animal type"/>
    <property type="match status" value="1"/>
</dbReference>
<dbReference type="GO" id="GO:0042742">
    <property type="term" value="P:defense response to bacterium"/>
    <property type="evidence" value="ECO:0007669"/>
    <property type="project" value="TreeGrafter"/>
</dbReference>
<dbReference type="PANTHER" id="PTHR11475">
    <property type="entry name" value="OXIDASE/PEROXIDASE"/>
    <property type="match status" value="1"/>
</dbReference>
<dbReference type="GO" id="GO:0004601">
    <property type="term" value="F:peroxidase activity"/>
    <property type="evidence" value="ECO:0007669"/>
    <property type="project" value="InterPro"/>
</dbReference>
<feature type="non-terminal residue" evidence="1">
    <location>
        <position position="71"/>
    </location>
</feature>
<dbReference type="EMBL" id="JANPWB010000007">
    <property type="protein sequence ID" value="KAJ1174685.1"/>
    <property type="molecule type" value="Genomic_DNA"/>
</dbReference>
<proteinExistence type="predicted"/>
<dbReference type="SUPFAM" id="SSF48113">
    <property type="entry name" value="Heme-dependent peroxidases"/>
    <property type="match status" value="1"/>
</dbReference>
<comment type="caution">
    <text evidence="1">The sequence shown here is derived from an EMBL/GenBank/DDBJ whole genome shotgun (WGS) entry which is preliminary data.</text>
</comment>
<dbReference type="Proteomes" id="UP001066276">
    <property type="component" value="Chromosome 4_1"/>
</dbReference>
<dbReference type="InterPro" id="IPR019791">
    <property type="entry name" value="Haem_peroxidase_animal"/>
</dbReference>
<feature type="non-terminal residue" evidence="1">
    <location>
        <position position="1"/>
    </location>
</feature>
<reference evidence="1" key="1">
    <citation type="journal article" date="2022" name="bioRxiv">
        <title>Sequencing and chromosome-scale assembly of the giantPleurodeles waltlgenome.</title>
        <authorList>
            <person name="Brown T."/>
            <person name="Elewa A."/>
            <person name="Iarovenko S."/>
            <person name="Subramanian E."/>
            <person name="Araus A.J."/>
            <person name="Petzold A."/>
            <person name="Susuki M."/>
            <person name="Suzuki K.-i.T."/>
            <person name="Hayashi T."/>
            <person name="Toyoda A."/>
            <person name="Oliveira C."/>
            <person name="Osipova E."/>
            <person name="Leigh N.D."/>
            <person name="Simon A."/>
            <person name="Yun M.H."/>
        </authorList>
    </citation>
    <scope>NUCLEOTIDE SEQUENCE</scope>
    <source>
        <strain evidence="1">20211129_DDA</strain>
        <tissue evidence="1">Liver</tissue>
    </source>
</reference>
<name>A0AAV7TDL3_PLEWA</name>
<sequence>FWWQNAGVFSKQQRLALSTTSLSRIICDNSGLTEVPIDIFKGSEYPQDFVSCKSLNKLDLSAWTETTPPPK</sequence>
<dbReference type="PROSITE" id="PS50292">
    <property type="entry name" value="PEROXIDASE_3"/>
    <property type="match status" value="1"/>
</dbReference>
<accession>A0AAV7TDL3</accession>
<evidence type="ECO:0000313" key="1">
    <source>
        <dbReference type="EMBL" id="KAJ1174685.1"/>
    </source>
</evidence>
<dbReference type="GO" id="GO:0020037">
    <property type="term" value="F:heme binding"/>
    <property type="evidence" value="ECO:0007669"/>
    <property type="project" value="InterPro"/>
</dbReference>